<dbReference type="Gene3D" id="1.10.357.10">
    <property type="entry name" value="Tetracycline Repressor, domain 2"/>
    <property type="match status" value="1"/>
</dbReference>
<dbReference type="Proteomes" id="UP000578449">
    <property type="component" value="Unassembled WGS sequence"/>
</dbReference>
<dbReference type="PANTHER" id="PTHR30055:SF226">
    <property type="entry name" value="HTH-TYPE TRANSCRIPTIONAL REGULATOR PKSA"/>
    <property type="match status" value="1"/>
</dbReference>
<dbReference type="PANTHER" id="PTHR30055">
    <property type="entry name" value="HTH-TYPE TRANSCRIPTIONAL REGULATOR RUTR"/>
    <property type="match status" value="1"/>
</dbReference>
<comment type="caution">
    <text evidence="4">The sequence shown here is derived from an EMBL/GenBank/DDBJ whole genome shotgun (WGS) entry which is preliminary data.</text>
</comment>
<dbReference type="Pfam" id="PF00440">
    <property type="entry name" value="TetR_N"/>
    <property type="match status" value="1"/>
</dbReference>
<organism evidence="4 5">
    <name type="scientific">Thermocatellispora tengchongensis</name>
    <dbReference type="NCBI Taxonomy" id="1073253"/>
    <lineage>
        <taxon>Bacteria</taxon>
        <taxon>Bacillati</taxon>
        <taxon>Actinomycetota</taxon>
        <taxon>Actinomycetes</taxon>
        <taxon>Streptosporangiales</taxon>
        <taxon>Streptosporangiaceae</taxon>
        <taxon>Thermocatellispora</taxon>
    </lineage>
</organism>
<dbReference type="SUPFAM" id="SSF48498">
    <property type="entry name" value="Tetracyclin repressor-like, C-terminal domain"/>
    <property type="match status" value="1"/>
</dbReference>
<dbReference type="EMBL" id="JACHGN010000021">
    <property type="protein sequence ID" value="MBB5138010.1"/>
    <property type="molecule type" value="Genomic_DNA"/>
</dbReference>
<dbReference type="AlphaFoldDB" id="A0A840PK79"/>
<evidence type="ECO:0000313" key="5">
    <source>
        <dbReference type="Proteomes" id="UP000578449"/>
    </source>
</evidence>
<name>A0A840PK79_9ACTN</name>
<dbReference type="InterPro" id="IPR036271">
    <property type="entry name" value="Tet_transcr_reg_TetR-rel_C_sf"/>
</dbReference>
<dbReference type="PROSITE" id="PS50977">
    <property type="entry name" value="HTH_TETR_2"/>
    <property type="match status" value="1"/>
</dbReference>
<dbReference type="InterPro" id="IPR001647">
    <property type="entry name" value="HTH_TetR"/>
</dbReference>
<protein>
    <submittedName>
        <fullName evidence="4">AcrR family transcriptional regulator</fullName>
    </submittedName>
</protein>
<sequence>MTGRAYRGMSAEQRLADRRERLMMAAYTLFASPGFPATTIERLCTAARVSNRAFYECFSGREALMQAVYDRCVDETLQAVAAALATAPNSLDGRIEAGIAGYVTFVTKDPRRAHIMHVEVRRAGDCLTTARQRAVRGFSTMIEETASAFPDRMPAENTHLLALGVIGALQELLIEWVLSDVPPPVDQVISTAVHIFRRSFTP</sequence>
<keyword evidence="1 2" id="KW-0238">DNA-binding</keyword>
<dbReference type="RefSeq" id="WP_312926680.1">
    <property type="nucleotide sequence ID" value="NZ_BAABIX010000059.1"/>
</dbReference>
<evidence type="ECO:0000256" key="2">
    <source>
        <dbReference type="PROSITE-ProRule" id="PRU00335"/>
    </source>
</evidence>
<dbReference type="InterPro" id="IPR009057">
    <property type="entry name" value="Homeodomain-like_sf"/>
</dbReference>
<gene>
    <name evidence="4" type="ORF">HNP84_007763</name>
</gene>
<feature type="domain" description="HTH tetR-type" evidence="3">
    <location>
        <begin position="16"/>
        <end position="76"/>
    </location>
</feature>
<dbReference type="InterPro" id="IPR050109">
    <property type="entry name" value="HTH-type_TetR-like_transc_reg"/>
</dbReference>
<accession>A0A840PK79</accession>
<feature type="DNA-binding region" description="H-T-H motif" evidence="2">
    <location>
        <begin position="39"/>
        <end position="58"/>
    </location>
</feature>
<evidence type="ECO:0000313" key="4">
    <source>
        <dbReference type="EMBL" id="MBB5138010.1"/>
    </source>
</evidence>
<evidence type="ECO:0000259" key="3">
    <source>
        <dbReference type="PROSITE" id="PS50977"/>
    </source>
</evidence>
<proteinExistence type="predicted"/>
<evidence type="ECO:0000256" key="1">
    <source>
        <dbReference type="ARBA" id="ARBA00023125"/>
    </source>
</evidence>
<reference evidence="4 5" key="1">
    <citation type="submission" date="2020-08" db="EMBL/GenBank/DDBJ databases">
        <title>Genomic Encyclopedia of Type Strains, Phase IV (KMG-IV): sequencing the most valuable type-strain genomes for metagenomic binning, comparative biology and taxonomic classification.</title>
        <authorList>
            <person name="Goeker M."/>
        </authorList>
    </citation>
    <scope>NUCLEOTIDE SEQUENCE [LARGE SCALE GENOMIC DNA]</scope>
    <source>
        <strain evidence="4 5">DSM 45615</strain>
    </source>
</reference>
<dbReference type="GO" id="GO:0003700">
    <property type="term" value="F:DNA-binding transcription factor activity"/>
    <property type="evidence" value="ECO:0007669"/>
    <property type="project" value="TreeGrafter"/>
</dbReference>
<dbReference type="GO" id="GO:0000976">
    <property type="term" value="F:transcription cis-regulatory region binding"/>
    <property type="evidence" value="ECO:0007669"/>
    <property type="project" value="TreeGrafter"/>
</dbReference>
<dbReference type="SUPFAM" id="SSF46689">
    <property type="entry name" value="Homeodomain-like"/>
    <property type="match status" value="1"/>
</dbReference>
<keyword evidence="5" id="KW-1185">Reference proteome</keyword>